<comment type="caution">
    <text evidence="1">The sequence shown here is derived from an EMBL/GenBank/DDBJ whole genome shotgun (WGS) entry which is preliminary data.</text>
</comment>
<dbReference type="Proteomes" id="UP000813423">
    <property type="component" value="Unassembled WGS sequence"/>
</dbReference>
<evidence type="ECO:0000313" key="2">
    <source>
        <dbReference type="Proteomes" id="UP000813423"/>
    </source>
</evidence>
<reference evidence="1" key="1">
    <citation type="submission" date="2021-08" db="EMBL/GenBank/DDBJ databases">
        <title>Global Aspergillus fumigatus from environmental and clinical sources.</title>
        <authorList>
            <person name="Barber A."/>
            <person name="Sae-Ong T."/>
        </authorList>
    </citation>
    <scope>NUCLEOTIDE SEQUENCE</scope>
    <source>
        <strain evidence="1">NRZ-2016-071</strain>
    </source>
</reference>
<proteinExistence type="predicted"/>
<accession>A0A229Y040</accession>
<gene>
    <name evidence="1" type="ORF">KXV57_009082</name>
</gene>
<protein>
    <submittedName>
        <fullName evidence="1">Uncharacterized protein</fullName>
    </submittedName>
</protein>
<name>A0A229Y040_ASPFM</name>
<sequence>MSHKPGGYFYYRYTYMCPWTDTAGQSGTDNTYHSAVYTPVRKQDHTAQTSWYNNTAMPAVKADIEKNFYGDADRNKQGRTYERYNQQYVRQEQFMWCSKLPTHTSEGWETVPFGKQI</sequence>
<evidence type="ECO:0000313" key="1">
    <source>
        <dbReference type="EMBL" id="KAH1899319.1"/>
    </source>
</evidence>
<dbReference type="EMBL" id="JAIBSC010000086">
    <property type="protein sequence ID" value="KAH1899319.1"/>
    <property type="molecule type" value="Genomic_DNA"/>
</dbReference>
<organism evidence="1 2">
    <name type="scientific">Aspergillus fumigatus</name>
    <name type="common">Neosartorya fumigata</name>
    <dbReference type="NCBI Taxonomy" id="746128"/>
    <lineage>
        <taxon>Eukaryota</taxon>
        <taxon>Fungi</taxon>
        <taxon>Dikarya</taxon>
        <taxon>Ascomycota</taxon>
        <taxon>Pezizomycotina</taxon>
        <taxon>Eurotiomycetes</taxon>
        <taxon>Eurotiomycetidae</taxon>
        <taxon>Eurotiales</taxon>
        <taxon>Aspergillaceae</taxon>
        <taxon>Aspergillus</taxon>
        <taxon>Aspergillus subgen. Fumigati</taxon>
    </lineage>
</organism>
<dbReference type="AlphaFoldDB" id="A0A229Y040"/>